<dbReference type="CDD" id="cd02062">
    <property type="entry name" value="Nitro_FMN_reductase"/>
    <property type="match status" value="1"/>
</dbReference>
<evidence type="ECO:0000256" key="1">
    <source>
        <dbReference type="ARBA" id="ARBA00007118"/>
    </source>
</evidence>
<keyword evidence="5" id="KW-1185">Reference proteome</keyword>
<reference evidence="5" key="1">
    <citation type="submission" date="2016-12" db="EMBL/GenBank/DDBJ databases">
        <authorList>
            <person name="Varghese N."/>
            <person name="Submissions S."/>
        </authorList>
    </citation>
    <scope>NUCLEOTIDE SEQUENCE [LARGE SCALE GENOMIC DNA]</scope>
    <source>
        <strain evidence="5">DSM 45599</strain>
    </source>
</reference>
<dbReference type="GO" id="GO:0016491">
    <property type="term" value="F:oxidoreductase activity"/>
    <property type="evidence" value="ECO:0007669"/>
    <property type="project" value="UniProtKB-KW"/>
</dbReference>
<dbReference type="PANTHER" id="PTHR43673:SF10">
    <property type="entry name" value="NADH DEHYDROGENASE_NAD(P)H NITROREDUCTASE XCC3605-RELATED"/>
    <property type="match status" value="1"/>
</dbReference>
<name>A0A1N5UTZ1_9ACTN</name>
<proteinExistence type="inferred from homology"/>
<dbReference type="Proteomes" id="UP000185124">
    <property type="component" value="Unassembled WGS sequence"/>
</dbReference>
<sequence>MTDSRSTRPDATGTLGLSADEVLTTTRAVRKRLDLRRPVPRDVIEDCLRIALQAPSGRNRQRWDFIFVEDQETRAAVARLWRLGLMAPPPASGSAGPAFSRMDFASAQWGRIAGSLQHLADHLHEAPLLLIPCLRVESRAELDSVRGQAGAWGSVIPAFWSFMLAARERGLGTAWTTSHLSYEREMADLLDIPYDTVVQVALTPVAYTLGTDFKPGPRADAGAFAHWDRW</sequence>
<feature type="domain" description="Nitroreductase" evidence="3">
    <location>
        <begin position="27"/>
        <end position="201"/>
    </location>
</feature>
<dbReference type="InterPro" id="IPR029479">
    <property type="entry name" value="Nitroreductase"/>
</dbReference>
<dbReference type="OrthoDB" id="9798230at2"/>
<evidence type="ECO:0000259" key="3">
    <source>
        <dbReference type="Pfam" id="PF00881"/>
    </source>
</evidence>
<protein>
    <submittedName>
        <fullName evidence="4">Nitroreductase</fullName>
    </submittedName>
</protein>
<dbReference type="STRING" id="709881.SAMN04489832_1138"/>
<dbReference type="AlphaFoldDB" id="A0A1N5UTZ1"/>
<evidence type="ECO:0000313" key="5">
    <source>
        <dbReference type="Proteomes" id="UP000185124"/>
    </source>
</evidence>
<dbReference type="Gene3D" id="3.40.109.10">
    <property type="entry name" value="NADH Oxidase"/>
    <property type="match status" value="1"/>
</dbReference>
<dbReference type="InterPro" id="IPR000415">
    <property type="entry name" value="Nitroreductase-like"/>
</dbReference>
<dbReference type="EMBL" id="FSQT01000001">
    <property type="protein sequence ID" value="SIM63819.1"/>
    <property type="molecule type" value="Genomic_DNA"/>
</dbReference>
<comment type="similarity">
    <text evidence="1">Belongs to the nitroreductase family.</text>
</comment>
<keyword evidence="2" id="KW-0560">Oxidoreductase</keyword>
<dbReference type="PANTHER" id="PTHR43673">
    <property type="entry name" value="NAD(P)H NITROREDUCTASE YDGI-RELATED"/>
    <property type="match status" value="1"/>
</dbReference>
<dbReference type="SUPFAM" id="SSF55469">
    <property type="entry name" value="FMN-dependent nitroreductase-like"/>
    <property type="match status" value="1"/>
</dbReference>
<gene>
    <name evidence="4" type="ORF">SAMN04489832_1138</name>
</gene>
<accession>A0A1N5UTZ1</accession>
<evidence type="ECO:0000256" key="2">
    <source>
        <dbReference type="ARBA" id="ARBA00023002"/>
    </source>
</evidence>
<evidence type="ECO:0000313" key="4">
    <source>
        <dbReference type="EMBL" id="SIM63819.1"/>
    </source>
</evidence>
<dbReference type="Pfam" id="PF00881">
    <property type="entry name" value="Nitroreductase"/>
    <property type="match status" value="1"/>
</dbReference>
<organism evidence="4 5">
    <name type="scientific">Micromonospora cremea</name>
    <dbReference type="NCBI Taxonomy" id="709881"/>
    <lineage>
        <taxon>Bacteria</taxon>
        <taxon>Bacillati</taxon>
        <taxon>Actinomycetota</taxon>
        <taxon>Actinomycetes</taxon>
        <taxon>Micromonosporales</taxon>
        <taxon>Micromonosporaceae</taxon>
        <taxon>Micromonospora</taxon>
    </lineage>
</organism>
<dbReference type="RefSeq" id="WP_074309294.1">
    <property type="nucleotide sequence ID" value="NZ_FSQT01000001.1"/>
</dbReference>